<feature type="transmembrane region" description="Helical" evidence="4">
    <location>
        <begin position="9"/>
        <end position="27"/>
    </location>
</feature>
<dbReference type="Proteomes" id="UP000317366">
    <property type="component" value="Unassembled WGS sequence"/>
</dbReference>
<feature type="transmembrane region" description="Helical" evidence="4">
    <location>
        <begin position="275"/>
        <end position="293"/>
    </location>
</feature>
<feature type="transmembrane region" description="Helical" evidence="4">
    <location>
        <begin position="334"/>
        <end position="354"/>
    </location>
</feature>
<feature type="transmembrane region" description="Helical" evidence="4">
    <location>
        <begin position="422"/>
        <end position="441"/>
    </location>
</feature>
<feature type="transmembrane region" description="Helical" evidence="4">
    <location>
        <begin position="366"/>
        <end position="389"/>
    </location>
</feature>
<evidence type="ECO:0000256" key="1">
    <source>
        <dbReference type="ARBA" id="ARBA00022737"/>
    </source>
</evidence>
<gene>
    <name evidence="5" type="ORF">E6K77_09180</name>
</gene>
<feature type="transmembrane region" description="Helical" evidence="4">
    <location>
        <begin position="155"/>
        <end position="176"/>
    </location>
</feature>
<keyword evidence="4" id="KW-0812">Transmembrane</keyword>
<dbReference type="EMBL" id="VBOX01000089">
    <property type="protein sequence ID" value="TMQ61856.1"/>
    <property type="molecule type" value="Genomic_DNA"/>
</dbReference>
<dbReference type="PANTHER" id="PTHR44227">
    <property type="match status" value="1"/>
</dbReference>
<dbReference type="Gene3D" id="1.25.40.10">
    <property type="entry name" value="Tetratricopeptide repeat domain"/>
    <property type="match status" value="1"/>
</dbReference>
<feature type="transmembrane region" description="Helical" evidence="4">
    <location>
        <begin position="396"/>
        <end position="416"/>
    </location>
</feature>
<sequence>MSRPVGNQVFAVGALLYVLAILMASGSPGPGAWGLHLAGFLGLPAKLLVFTFLGCGVAASGLAAFGPDAPQVGSASSPSSARHEVLGISTGLGLAVLVAYAVVLWLLRTRTHFLGDGMIWLYGLREGDLSAPTEPLAQAIWQTASKALDRFGAPVVSSTLGVVSIGCGVLAAIIFWRIAREITFDRGGFVTALLLLLTMGVTELFCGYIESYPPVAVAILAYILAGLRCIRRGSGRLIVVLAFAVAVATHLIALYLAPSLAFLIFRGQLSRLRRMALIGLAAALSISLLVLLGSGPAQWLHTLELATGAARVGPAIGSAVKPYGILSLGHGLDIANAMLLVVPVPLLLLLASVADRRGRGVEANPTGTFLGIAAGGGLLGALALVLPVAPAQDWDLTSLLILPLGVLGVWAGRSLYAPGARLVRVAVVTISLGSLLAFVLVNASADAGTKRYETLIGPNARITPVARWYGYELLAHYYRHRGDYHRAWSYVDLLLRTEPANPRYWAMGGATLVSMGRHAEAIPLLTEALRRSPNRSGTRTNLGISYSALGRYRDALYEFKEAVRLDGNRPDYLHNLGLAFKNVGELDSARVVWSEVRRRWPTYGPTARAVTRYLDPRTLRPNP</sequence>
<feature type="transmembrane region" description="Helical" evidence="4">
    <location>
        <begin position="188"/>
        <end position="205"/>
    </location>
</feature>
<dbReference type="InterPro" id="IPR052346">
    <property type="entry name" value="O-mannosyl-transferase_TMTC"/>
</dbReference>
<proteinExistence type="predicted"/>
<keyword evidence="4" id="KW-0472">Membrane</keyword>
<dbReference type="PANTHER" id="PTHR44227:SF3">
    <property type="entry name" value="PROTEIN O-MANNOSYL-TRANSFERASE TMTC4"/>
    <property type="match status" value="1"/>
</dbReference>
<evidence type="ECO:0000256" key="2">
    <source>
        <dbReference type="ARBA" id="ARBA00022803"/>
    </source>
</evidence>
<keyword evidence="4" id="KW-1133">Transmembrane helix</keyword>
<feature type="transmembrane region" description="Helical" evidence="4">
    <location>
        <begin position="85"/>
        <end position="107"/>
    </location>
</feature>
<dbReference type="Pfam" id="PF14559">
    <property type="entry name" value="TPR_19"/>
    <property type="match status" value="1"/>
</dbReference>
<organism evidence="5 6">
    <name type="scientific">Eiseniibacteriota bacterium</name>
    <dbReference type="NCBI Taxonomy" id="2212470"/>
    <lineage>
        <taxon>Bacteria</taxon>
        <taxon>Candidatus Eiseniibacteriota</taxon>
    </lineage>
</organism>
<feature type="transmembrane region" description="Helical" evidence="4">
    <location>
        <begin position="237"/>
        <end position="263"/>
    </location>
</feature>
<protein>
    <submittedName>
        <fullName evidence="5">Tetratricopeptide repeat protein</fullName>
    </submittedName>
</protein>
<evidence type="ECO:0000256" key="4">
    <source>
        <dbReference type="SAM" id="Phobius"/>
    </source>
</evidence>
<feature type="repeat" description="TPR" evidence="3">
    <location>
        <begin position="502"/>
        <end position="535"/>
    </location>
</feature>
<feature type="transmembrane region" description="Helical" evidence="4">
    <location>
        <begin position="47"/>
        <end position="65"/>
    </location>
</feature>
<reference evidence="5 6" key="1">
    <citation type="journal article" date="2019" name="Nat. Microbiol.">
        <title>Mediterranean grassland soil C-N compound turnover is dependent on rainfall and depth, and is mediated by genomically divergent microorganisms.</title>
        <authorList>
            <person name="Diamond S."/>
            <person name="Andeer P.F."/>
            <person name="Li Z."/>
            <person name="Crits-Christoph A."/>
            <person name="Burstein D."/>
            <person name="Anantharaman K."/>
            <person name="Lane K.R."/>
            <person name="Thomas B.C."/>
            <person name="Pan C."/>
            <person name="Northen T.R."/>
            <person name="Banfield J.F."/>
        </authorList>
    </citation>
    <scope>NUCLEOTIDE SEQUENCE [LARGE SCALE GENOMIC DNA]</scope>
    <source>
        <strain evidence="5">WS_7</strain>
    </source>
</reference>
<dbReference type="InterPro" id="IPR019734">
    <property type="entry name" value="TPR_rpt"/>
</dbReference>
<dbReference type="GO" id="GO:0030968">
    <property type="term" value="P:endoplasmic reticulum unfolded protein response"/>
    <property type="evidence" value="ECO:0007669"/>
    <property type="project" value="TreeGrafter"/>
</dbReference>
<dbReference type="PROSITE" id="PS50005">
    <property type="entry name" value="TPR"/>
    <property type="match status" value="2"/>
</dbReference>
<dbReference type="GO" id="GO:0035269">
    <property type="term" value="P:protein O-linked glycosylation via mannose"/>
    <property type="evidence" value="ECO:0007669"/>
    <property type="project" value="TreeGrafter"/>
</dbReference>
<dbReference type="SMART" id="SM00028">
    <property type="entry name" value="TPR"/>
    <property type="match status" value="4"/>
</dbReference>
<dbReference type="AlphaFoldDB" id="A0A538TE41"/>
<name>A0A538TE41_UNCEI</name>
<accession>A0A538TE41</accession>
<dbReference type="SUPFAM" id="SSF48452">
    <property type="entry name" value="TPR-like"/>
    <property type="match status" value="1"/>
</dbReference>
<evidence type="ECO:0000256" key="3">
    <source>
        <dbReference type="PROSITE-ProRule" id="PRU00339"/>
    </source>
</evidence>
<keyword evidence="2 3" id="KW-0802">TPR repeat</keyword>
<keyword evidence="1" id="KW-0677">Repeat</keyword>
<dbReference type="InterPro" id="IPR011990">
    <property type="entry name" value="TPR-like_helical_dom_sf"/>
</dbReference>
<comment type="caution">
    <text evidence="5">The sequence shown here is derived from an EMBL/GenBank/DDBJ whole genome shotgun (WGS) entry which is preliminary data.</text>
</comment>
<evidence type="ECO:0000313" key="5">
    <source>
        <dbReference type="EMBL" id="TMQ61856.1"/>
    </source>
</evidence>
<evidence type="ECO:0000313" key="6">
    <source>
        <dbReference type="Proteomes" id="UP000317366"/>
    </source>
</evidence>
<feature type="repeat" description="TPR" evidence="3">
    <location>
        <begin position="536"/>
        <end position="569"/>
    </location>
</feature>
<dbReference type="GO" id="GO:0000030">
    <property type="term" value="F:mannosyltransferase activity"/>
    <property type="evidence" value="ECO:0007669"/>
    <property type="project" value="TreeGrafter"/>
</dbReference>